<keyword evidence="14" id="KW-1185">Reference proteome</keyword>
<keyword evidence="6" id="KW-0675">Receptor</keyword>
<feature type="disulfide bond" evidence="11">
    <location>
        <begin position="87"/>
        <end position="97"/>
    </location>
</feature>
<evidence type="ECO:0000256" key="3">
    <source>
        <dbReference type="ARBA" id="ARBA00022729"/>
    </source>
</evidence>
<dbReference type="PROSITE" id="PS50287">
    <property type="entry name" value="SRCR_2"/>
    <property type="match status" value="3"/>
</dbReference>
<feature type="domain" description="SRCR" evidence="12">
    <location>
        <begin position="240"/>
        <end position="344"/>
    </location>
</feature>
<keyword evidence="4" id="KW-0677">Repeat</keyword>
<dbReference type="Ensembl" id="ENSSOCT00000007483.1">
    <property type="protein sequence ID" value="ENSSOCP00000007303.1"/>
    <property type="gene ID" value="ENSSOCG00000005591.1"/>
</dbReference>
<evidence type="ECO:0000313" key="13">
    <source>
        <dbReference type="Ensembl" id="ENSSOCP00000007303.1"/>
    </source>
</evidence>
<dbReference type="PANTHER" id="PTHR48071:SF15">
    <property type="entry name" value="SRCR DOMAIN-CONTAINING PROTEIN"/>
    <property type="match status" value="1"/>
</dbReference>
<dbReference type="PRINTS" id="PR00258">
    <property type="entry name" value="SPERACTRCPTR"/>
</dbReference>
<feature type="disulfide bond" evidence="11">
    <location>
        <begin position="204"/>
        <end position="214"/>
    </location>
</feature>
<dbReference type="Gene3D" id="3.10.250.10">
    <property type="entry name" value="SRCR-like domain"/>
    <property type="match status" value="3"/>
</dbReference>
<protein>
    <recommendedName>
        <fullName evidence="10">Soluble scavenger receptor cysteine-rich domain-containing protein SSC5D</fullName>
    </recommendedName>
</protein>
<keyword evidence="3" id="KW-0732">Signal</keyword>
<evidence type="ECO:0000256" key="5">
    <source>
        <dbReference type="ARBA" id="ARBA00023157"/>
    </source>
</evidence>
<evidence type="ECO:0000256" key="8">
    <source>
        <dbReference type="ARBA" id="ARBA00058074"/>
    </source>
</evidence>
<comment type="caution">
    <text evidence="11">Lacks conserved residue(s) required for the propagation of feature annotation.</text>
</comment>
<feature type="disulfide bond" evidence="11">
    <location>
        <begin position="43"/>
        <end position="107"/>
    </location>
</feature>
<evidence type="ECO:0000256" key="10">
    <source>
        <dbReference type="ARBA" id="ARBA00069168"/>
    </source>
</evidence>
<accession>A0A8D0EY22</accession>
<reference evidence="13" key="2">
    <citation type="submission" date="2025-09" db="UniProtKB">
        <authorList>
            <consortium name="Ensembl"/>
        </authorList>
    </citation>
    <scope>IDENTIFICATION</scope>
</reference>
<dbReference type="Pfam" id="PF00530">
    <property type="entry name" value="SRCR"/>
    <property type="match status" value="3"/>
</dbReference>
<keyword evidence="2" id="KW-0964">Secreted</keyword>
<keyword evidence="5 11" id="KW-1015">Disulfide bond</keyword>
<dbReference type="Proteomes" id="UP000694551">
    <property type="component" value="Unplaced"/>
</dbReference>
<evidence type="ECO:0000259" key="12">
    <source>
        <dbReference type="PROSITE" id="PS50287"/>
    </source>
</evidence>
<dbReference type="InterPro" id="IPR001190">
    <property type="entry name" value="SRCR"/>
</dbReference>
<dbReference type="FunFam" id="3.10.250.10:FF:000006">
    <property type="entry name" value="neurotrypsin isoform X2"/>
    <property type="match status" value="1"/>
</dbReference>
<reference evidence="13" key="1">
    <citation type="submission" date="2025-08" db="UniProtKB">
        <authorList>
            <consortium name="Ensembl"/>
        </authorList>
    </citation>
    <scope>IDENTIFICATION</scope>
</reference>
<keyword evidence="7" id="KW-0325">Glycoprotein</keyword>
<dbReference type="GO" id="GO:0016020">
    <property type="term" value="C:membrane"/>
    <property type="evidence" value="ECO:0007669"/>
    <property type="project" value="InterPro"/>
</dbReference>
<dbReference type="PROSITE" id="PS00420">
    <property type="entry name" value="SRCR_1"/>
    <property type="match status" value="1"/>
</dbReference>
<proteinExistence type="predicted"/>
<feature type="disulfide bond" evidence="11">
    <location>
        <begin position="313"/>
        <end position="323"/>
    </location>
</feature>
<sequence length="366" mass="38791">MAITCASTAPSLPGPPIMRLVGAAGRCAGRLEIFHAGHWGTVCDDLWGLPDAAVVCRQLGCGAALDAPRAAFFGEGTGPIWLDDVRCQGNESSLLGCPASPWGVTNCQHREDATGAVLVLLVPYTFPPAVGVPARLSGSYSRCAGRLELLFEGMWGSVCAEGWGLAAARVLCHQLGCGRPRLVPAPCSPAAAGASPVVLRQVQCTGQEPTLEHCDLQPGQPSSCPMDRVAAVECEEPFQLRLVGGPGRCAGRLEVNRAGQWGTVCDDGWSRTNAVVVCRELGCGAAGKVSDLPRGRHRFGPGAGRIWLDDVRCRGQEATLRDCAHRTWGHHDCTHQEDVGVVCQVWDNPTCHHGTPEEAWQSTIKP</sequence>
<dbReference type="AlphaFoldDB" id="A0A8D0EY22"/>
<evidence type="ECO:0000256" key="4">
    <source>
        <dbReference type="ARBA" id="ARBA00022737"/>
    </source>
</evidence>
<feature type="domain" description="SRCR" evidence="12">
    <location>
        <begin position="134"/>
        <end position="235"/>
    </location>
</feature>
<evidence type="ECO:0000313" key="14">
    <source>
        <dbReference type="Proteomes" id="UP000694551"/>
    </source>
</evidence>
<evidence type="ECO:0000256" key="1">
    <source>
        <dbReference type="ARBA" id="ARBA00004613"/>
    </source>
</evidence>
<evidence type="ECO:0000256" key="9">
    <source>
        <dbReference type="ARBA" id="ARBA00064153"/>
    </source>
</evidence>
<evidence type="ECO:0000256" key="7">
    <source>
        <dbReference type="ARBA" id="ARBA00023180"/>
    </source>
</evidence>
<evidence type="ECO:0000256" key="11">
    <source>
        <dbReference type="PROSITE-ProRule" id="PRU00196"/>
    </source>
</evidence>
<dbReference type="FunFam" id="3.10.250.10:FF:000007">
    <property type="entry name" value="Soluble scavenger receptor cysteine-rich domain-containing protein SSC5D"/>
    <property type="match status" value="1"/>
</dbReference>
<dbReference type="FunFam" id="3.10.250.10:FF:000004">
    <property type="entry name" value="Scavenger receptor cysteine-rich type 1 protein M130"/>
    <property type="match status" value="1"/>
</dbReference>
<evidence type="ECO:0000256" key="6">
    <source>
        <dbReference type="ARBA" id="ARBA00023170"/>
    </source>
</evidence>
<dbReference type="InterPro" id="IPR036772">
    <property type="entry name" value="SRCR-like_dom_sf"/>
</dbReference>
<evidence type="ECO:0000256" key="2">
    <source>
        <dbReference type="ARBA" id="ARBA00022525"/>
    </source>
</evidence>
<dbReference type="PANTHER" id="PTHR48071">
    <property type="entry name" value="SRCR DOMAIN-CONTAINING PROTEIN"/>
    <property type="match status" value="1"/>
</dbReference>
<comment type="subunit">
    <text evidence="9">Interacts with LGALS1 and laminin.</text>
</comment>
<dbReference type="SUPFAM" id="SSF56487">
    <property type="entry name" value="SRCR-like"/>
    <property type="match status" value="3"/>
</dbReference>
<feature type="domain" description="SRCR" evidence="12">
    <location>
        <begin position="18"/>
        <end position="113"/>
    </location>
</feature>
<dbReference type="SMART" id="SM00202">
    <property type="entry name" value="SR"/>
    <property type="match status" value="3"/>
</dbReference>
<organism evidence="13 14">
    <name type="scientific">Strix occidentalis caurina</name>
    <name type="common">northern spotted owl</name>
    <dbReference type="NCBI Taxonomy" id="311401"/>
    <lineage>
        <taxon>Eukaryota</taxon>
        <taxon>Metazoa</taxon>
        <taxon>Chordata</taxon>
        <taxon>Craniata</taxon>
        <taxon>Vertebrata</taxon>
        <taxon>Euteleostomi</taxon>
        <taxon>Archelosauria</taxon>
        <taxon>Archosauria</taxon>
        <taxon>Dinosauria</taxon>
        <taxon>Saurischia</taxon>
        <taxon>Theropoda</taxon>
        <taxon>Coelurosauria</taxon>
        <taxon>Aves</taxon>
        <taxon>Neognathae</taxon>
        <taxon>Neoaves</taxon>
        <taxon>Telluraves</taxon>
        <taxon>Strigiformes</taxon>
        <taxon>Strigidae</taxon>
        <taxon>Strix</taxon>
    </lineage>
</organism>
<comment type="function">
    <text evidence="8">Binds to extracellular matrix proteins. Binds to pathogen-associated molecular patterns (PAMPs) present on the cell walls of Gram-positive and Gram-negative bacteria and fungi, behaving as a pattern recognition receptor (PRR). Induces bacterial and fungal aggregation and subsequent inhibition of PAMP-induced cytokine release. Does not possess intrinsic bactericidal activity. May play a role in the innate defense and homeostasis of certain epithelial surfaces.</text>
</comment>
<comment type="subcellular location">
    <subcellularLocation>
        <location evidence="1">Secreted</location>
    </subcellularLocation>
</comment>
<name>A0A8D0EY22_STROC</name>